<gene>
    <name evidence="1" type="ORF">HUG10_20760</name>
</gene>
<dbReference type="AlphaFoldDB" id="A0A7D5KAR2"/>
<reference evidence="1 2" key="1">
    <citation type="submission" date="2020-07" db="EMBL/GenBank/DDBJ databases">
        <title>Gai3-2, isolated from salt lake.</title>
        <authorList>
            <person name="Cui H."/>
            <person name="Shi X."/>
        </authorList>
    </citation>
    <scope>NUCLEOTIDE SEQUENCE [LARGE SCALE GENOMIC DNA]</scope>
    <source>
        <strain evidence="1 2">Gai3-2</strain>
        <plasmid evidence="1 2">unnamed3</plasmid>
    </source>
</reference>
<evidence type="ECO:0000313" key="1">
    <source>
        <dbReference type="EMBL" id="QLG30039.1"/>
    </source>
</evidence>
<protein>
    <submittedName>
        <fullName evidence="1">Uncharacterized protein</fullName>
    </submittedName>
</protein>
<name>A0A7D5KAR2_9EURY</name>
<dbReference type="KEGG" id="halg:HUG10_20760"/>
<dbReference type="EMBL" id="CP058532">
    <property type="protein sequence ID" value="QLG30039.1"/>
    <property type="molecule type" value="Genomic_DNA"/>
</dbReference>
<sequence>MSVVTYKNAGFKERVEELCEAIAEDPQRSVYVKPRTMKKAMREDFPEMTDGQLGNNIGRVLRELDYAERWGGETYMLLVDRM</sequence>
<proteinExistence type="predicted"/>
<accession>A0A7D5KAR2</accession>
<organism evidence="1 2">
    <name type="scientific">Halorarum halophilum</name>
    <dbReference type="NCBI Taxonomy" id="2743090"/>
    <lineage>
        <taxon>Archaea</taxon>
        <taxon>Methanobacteriati</taxon>
        <taxon>Methanobacteriota</taxon>
        <taxon>Stenosarchaea group</taxon>
        <taxon>Halobacteria</taxon>
        <taxon>Halobacteriales</taxon>
        <taxon>Haloferacaceae</taxon>
        <taxon>Halorarum</taxon>
    </lineage>
</organism>
<dbReference type="GeneID" id="56031319"/>
<dbReference type="Proteomes" id="UP000509750">
    <property type="component" value="Plasmid unnamed3"/>
</dbReference>
<keyword evidence="2" id="KW-1185">Reference proteome</keyword>
<keyword evidence="1" id="KW-0614">Plasmid</keyword>
<evidence type="ECO:0000313" key="2">
    <source>
        <dbReference type="Proteomes" id="UP000509750"/>
    </source>
</evidence>
<geneLocation type="plasmid" evidence="1 2">
    <name>unnamed3</name>
</geneLocation>
<dbReference type="RefSeq" id="WP_179171613.1">
    <property type="nucleotide sequence ID" value="NZ_CP058532.1"/>
</dbReference>